<dbReference type="GO" id="GO:0003824">
    <property type="term" value="F:catalytic activity"/>
    <property type="evidence" value="ECO:0007669"/>
    <property type="project" value="InterPro"/>
</dbReference>
<dbReference type="EMBL" id="AP027272">
    <property type="protein sequence ID" value="BDX04792.1"/>
    <property type="molecule type" value="Genomic_DNA"/>
</dbReference>
<comment type="similarity">
    <text evidence="1 2">Belongs to the enoyl-CoA hydratase/isomerase family.</text>
</comment>
<dbReference type="CDD" id="cd06558">
    <property type="entry name" value="crotonase-like"/>
    <property type="match status" value="1"/>
</dbReference>
<organism evidence="3 4">
    <name type="scientific">Planctobacterium marinum</name>
    <dbReference type="NCBI Taxonomy" id="1631968"/>
    <lineage>
        <taxon>Bacteria</taxon>
        <taxon>Pseudomonadati</taxon>
        <taxon>Pseudomonadota</taxon>
        <taxon>Gammaproteobacteria</taxon>
        <taxon>Alteromonadales</taxon>
        <taxon>Alteromonadaceae</taxon>
        <taxon>Planctobacterium</taxon>
    </lineage>
</organism>
<evidence type="ECO:0000256" key="2">
    <source>
        <dbReference type="RuleBase" id="RU003707"/>
    </source>
</evidence>
<dbReference type="KEGG" id="pmaw:MACH26_03130"/>
<dbReference type="PANTHER" id="PTHR43802:SF1">
    <property type="entry name" value="IP11341P-RELATED"/>
    <property type="match status" value="1"/>
</dbReference>
<evidence type="ECO:0000256" key="1">
    <source>
        <dbReference type="ARBA" id="ARBA00005254"/>
    </source>
</evidence>
<reference evidence="3" key="1">
    <citation type="submission" date="2023-01" db="EMBL/GenBank/DDBJ databases">
        <title>Complete genome sequence of Planctobacterium marinum strain Dej080120_11.</title>
        <authorList>
            <person name="Ueki S."/>
            <person name="Maruyama F."/>
        </authorList>
    </citation>
    <scope>NUCLEOTIDE SEQUENCE</scope>
    <source>
        <strain evidence="3">Dej080120_11</strain>
    </source>
</reference>
<dbReference type="PANTHER" id="PTHR43802">
    <property type="entry name" value="ENOYL-COA HYDRATASE"/>
    <property type="match status" value="1"/>
</dbReference>
<dbReference type="PROSITE" id="PS00166">
    <property type="entry name" value="ENOYL_COA_HYDRATASE"/>
    <property type="match status" value="1"/>
</dbReference>
<dbReference type="RefSeq" id="WP_338290635.1">
    <property type="nucleotide sequence ID" value="NZ_AP027272.1"/>
</dbReference>
<gene>
    <name evidence="3" type="ORF">MACH26_03130</name>
</gene>
<evidence type="ECO:0008006" key="5">
    <source>
        <dbReference type="Google" id="ProtNLM"/>
    </source>
</evidence>
<dbReference type="SUPFAM" id="SSF52096">
    <property type="entry name" value="ClpP/crotonase"/>
    <property type="match status" value="1"/>
</dbReference>
<dbReference type="Proteomes" id="UP001333710">
    <property type="component" value="Chromosome"/>
</dbReference>
<keyword evidence="4" id="KW-1185">Reference proteome</keyword>
<dbReference type="InterPro" id="IPR029045">
    <property type="entry name" value="ClpP/crotonase-like_dom_sf"/>
</dbReference>
<name>A0AA48HJL7_9ALTE</name>
<sequence length="270" mass="29520">MAEVIYEKRGKIAYITLNRPHAMNAIDEPMHELLWQTWQDFDADDNLQLAIVTGAGDEAFCAGADLKSHATDWVQRGKSAMFPRDKMKDGLGGLTRGLHRIYKPVIAAVNGWALAGGLETAMACDIRIASDNAQFGSFEPRRGYHHGDGGIVRVVNTCGVGIALEMNLTAEPIGAQRALQVNMVSKVVPQSELMATAEEYAAKILRNDQWAVRSAKETIFEVIGRRLDDQLAYESFLGYSGAANPPVAELLKNFAAKTDKGRVGKNKTDL</sequence>
<dbReference type="InterPro" id="IPR001753">
    <property type="entry name" value="Enoyl-CoA_hydra/iso"/>
</dbReference>
<dbReference type="InterPro" id="IPR018376">
    <property type="entry name" value="Enoyl-CoA_hyd/isom_CS"/>
</dbReference>
<evidence type="ECO:0000313" key="3">
    <source>
        <dbReference type="EMBL" id="BDX04792.1"/>
    </source>
</evidence>
<evidence type="ECO:0000313" key="4">
    <source>
        <dbReference type="Proteomes" id="UP001333710"/>
    </source>
</evidence>
<protein>
    <recommendedName>
        <fullName evidence="5">Enoyl-CoA hydratase</fullName>
    </recommendedName>
</protein>
<dbReference type="Gene3D" id="3.90.226.10">
    <property type="entry name" value="2-enoyl-CoA Hydratase, Chain A, domain 1"/>
    <property type="match status" value="1"/>
</dbReference>
<accession>A0AA48HJL7</accession>
<dbReference type="AlphaFoldDB" id="A0AA48HJL7"/>
<proteinExistence type="inferred from homology"/>
<dbReference type="Pfam" id="PF00378">
    <property type="entry name" value="ECH_1"/>
    <property type="match status" value="1"/>
</dbReference>